<evidence type="ECO:0000259" key="3">
    <source>
        <dbReference type="Pfam" id="PF00650"/>
    </source>
</evidence>
<organism evidence="4">
    <name type="scientific">Cladocopium goreaui</name>
    <dbReference type="NCBI Taxonomy" id="2562237"/>
    <lineage>
        <taxon>Eukaryota</taxon>
        <taxon>Sar</taxon>
        <taxon>Alveolata</taxon>
        <taxon>Dinophyceae</taxon>
        <taxon>Suessiales</taxon>
        <taxon>Symbiodiniaceae</taxon>
        <taxon>Cladocopium</taxon>
    </lineage>
</organism>
<proteinExistence type="predicted"/>
<dbReference type="PANTHER" id="PTHR40515">
    <property type="entry name" value="CILIA- AND FLAGELLA-ASSOCIATED PROTEIN 157"/>
    <property type="match status" value="1"/>
</dbReference>
<feature type="coiled-coil region" evidence="1">
    <location>
        <begin position="611"/>
        <end position="646"/>
    </location>
</feature>
<comment type="caution">
    <text evidence="4">The sequence shown here is derived from an EMBL/GenBank/DDBJ whole genome shotgun (WGS) entry which is preliminary data.</text>
</comment>
<gene>
    <name evidence="4" type="ORF">C1SCF055_LOCUS34626</name>
</gene>
<dbReference type="CDD" id="cd00170">
    <property type="entry name" value="SEC14"/>
    <property type="match status" value="1"/>
</dbReference>
<evidence type="ECO:0000256" key="2">
    <source>
        <dbReference type="SAM" id="MobiDB-lite"/>
    </source>
</evidence>
<reference evidence="4" key="1">
    <citation type="submission" date="2022-10" db="EMBL/GenBank/DDBJ databases">
        <authorList>
            <person name="Chen Y."/>
            <person name="Dougan E. K."/>
            <person name="Chan C."/>
            <person name="Rhodes N."/>
            <person name="Thang M."/>
        </authorList>
    </citation>
    <scope>NUCLEOTIDE SEQUENCE</scope>
</reference>
<evidence type="ECO:0000313" key="6">
    <source>
        <dbReference type="Proteomes" id="UP001152797"/>
    </source>
</evidence>
<dbReference type="SUPFAM" id="SSF52087">
    <property type="entry name" value="CRAL/TRIO domain"/>
    <property type="match status" value="1"/>
</dbReference>
<evidence type="ECO:0000313" key="4">
    <source>
        <dbReference type="EMBL" id="CAI4009255.1"/>
    </source>
</evidence>
<feature type="domain" description="CRAL-TRIO" evidence="3">
    <location>
        <begin position="209"/>
        <end position="329"/>
    </location>
</feature>
<protein>
    <submittedName>
        <fullName evidence="5">CRAL-TRIO domain-containing protein C3H8.02</fullName>
    </submittedName>
</protein>
<dbReference type="Proteomes" id="UP001152797">
    <property type="component" value="Unassembled WGS sequence"/>
</dbReference>
<keyword evidence="6" id="KW-1185">Reference proteome</keyword>
<dbReference type="InterPro" id="IPR036865">
    <property type="entry name" value="CRAL-TRIO_dom_sf"/>
</dbReference>
<sequence>MGASLGVENIVCCTTRGDEAAARLVKNRHNSWQGVGEAEEFQAFFDCYETQEEMAQRGHGSDVPRRYPLERRGSGDCQRSLGLVPEAGFRTFAEREARHGLPQKVDPDSLLPEDVYEDLVPVLRNDVRDQWKHRIQDGDLDETLKSQLEHGFPELEEWTSLSTLRRMLRASQGNMSQAVPMLMKAIECRVRERELFRSMRCQVACDMRIIGRDRENRPVIYMSARSQTEHLRELIPHVFLAFEAASRLAQEDGQAIFVADMIQIQPHLNMDPFAFKHLANNFGVVFADRLKCILIVDFSFIAQAVWSTLRPFLSERTQKKINFVNEAKARVIVKETMTPPTQERVLSSFDINRDELSTPDDRFGHALRTAICDVPLGGLRAADEALTTRCWLSEEKIESAATPPGHLHDIEFLSLLNVERKQALDRQKKREDLLEDTEHGSKILGLHQDLQALADVLDERVESKLSANEKAFFVAYKSFMFTVQKEFKELKQKADEEETKTRRDAKIQSLEKELDWFMNEALRLDELVKKYKKELDKWKGKAEALEDDRRFLESQIKQAKRTNKSLRSAVEQAQSSAYAALVSDDGQQQAIKAQEGPTEDPVMGPSYSGLSQELEEKYQTTVKRLKQQLQQEQKQATKLRAIADRQFTEPSELEAFFIECVEQVKGDISERRKLALEQRSALRGPEAKGRGYPETLPPQVAKLAQQPTLDDFTVTDRRKVVELLLSSEHVLQFLYDKLFPAEASGQY</sequence>
<evidence type="ECO:0000256" key="1">
    <source>
        <dbReference type="SAM" id="Coils"/>
    </source>
</evidence>
<keyword evidence="1" id="KW-0175">Coiled coil</keyword>
<dbReference type="AlphaFoldDB" id="A0A9P1DGF6"/>
<reference evidence="5 6" key="2">
    <citation type="submission" date="2024-05" db="EMBL/GenBank/DDBJ databases">
        <authorList>
            <person name="Chen Y."/>
            <person name="Shah S."/>
            <person name="Dougan E. K."/>
            <person name="Thang M."/>
            <person name="Chan C."/>
        </authorList>
    </citation>
    <scope>NUCLEOTIDE SEQUENCE [LARGE SCALE GENOMIC DNA]</scope>
</reference>
<feature type="region of interest" description="Disordered" evidence="2">
    <location>
        <begin position="587"/>
        <end position="608"/>
    </location>
</feature>
<dbReference type="Pfam" id="PF00650">
    <property type="entry name" value="CRAL_TRIO"/>
    <property type="match status" value="1"/>
</dbReference>
<dbReference type="EMBL" id="CAMXCT030004480">
    <property type="protein sequence ID" value="CAL4796567.1"/>
    <property type="molecule type" value="Genomic_DNA"/>
</dbReference>
<feature type="coiled-coil region" evidence="1">
    <location>
        <begin position="480"/>
        <end position="576"/>
    </location>
</feature>
<dbReference type="EMBL" id="CAMXCT020004480">
    <property type="protein sequence ID" value="CAL1162630.1"/>
    <property type="molecule type" value="Genomic_DNA"/>
</dbReference>
<dbReference type="PANTHER" id="PTHR40515:SF1">
    <property type="entry name" value="CILIA- AND FLAGELLA-ASSOCIATED PROTEIN 157"/>
    <property type="match status" value="1"/>
</dbReference>
<accession>A0A9P1DGF6</accession>
<feature type="region of interest" description="Disordered" evidence="2">
    <location>
        <begin position="55"/>
        <end position="74"/>
    </location>
</feature>
<dbReference type="Gene3D" id="3.40.525.10">
    <property type="entry name" value="CRAL-TRIO lipid binding domain"/>
    <property type="match status" value="1"/>
</dbReference>
<evidence type="ECO:0000313" key="5">
    <source>
        <dbReference type="EMBL" id="CAL4796567.1"/>
    </source>
</evidence>
<dbReference type="OrthoDB" id="75724at2759"/>
<dbReference type="EMBL" id="CAMXCT010004480">
    <property type="protein sequence ID" value="CAI4009255.1"/>
    <property type="molecule type" value="Genomic_DNA"/>
</dbReference>
<dbReference type="InterPro" id="IPR001251">
    <property type="entry name" value="CRAL-TRIO_dom"/>
</dbReference>
<name>A0A9P1DGF6_9DINO</name>